<reference evidence="1" key="2">
    <citation type="submission" date="2013-11" db="EMBL/GenBank/DDBJ databases">
        <title>Draft genome sequence of Bacteroides uniformis (ATCC 8492).</title>
        <authorList>
            <person name="Sudarsanam P."/>
            <person name="Ley R."/>
            <person name="Guruge J."/>
            <person name="Turnbaugh P.J."/>
            <person name="Mahowald M."/>
            <person name="Liep D."/>
            <person name="Gordon J."/>
        </authorList>
    </citation>
    <scope>NUCLEOTIDE SEQUENCE</scope>
    <source>
        <strain evidence="1">ATCC 8492</strain>
    </source>
</reference>
<proteinExistence type="predicted"/>
<keyword evidence="2" id="KW-1185">Reference proteome</keyword>
<organism evidence="1 2">
    <name type="scientific">Bacteroides uniformis (strain ATCC 8492 / DSM 6597 / CCUG 4942 / CIP 103695 / JCM 5828 / KCTC 5204 / NCTC 13054 / VPI 0061)</name>
    <dbReference type="NCBI Taxonomy" id="411479"/>
    <lineage>
        <taxon>Bacteria</taxon>
        <taxon>Pseudomonadati</taxon>
        <taxon>Bacteroidota</taxon>
        <taxon>Bacteroidia</taxon>
        <taxon>Bacteroidales</taxon>
        <taxon>Bacteroidaceae</taxon>
        <taxon>Bacteroides</taxon>
    </lineage>
</organism>
<sequence length="54" mass="6355">MFFHNFVLISSEKIKLLYLSPNRYLKVTVFHAGKCANIFLHVFLNGLVFHHTTF</sequence>
<reference evidence="1" key="1">
    <citation type="submission" date="2007-06" db="EMBL/GenBank/DDBJ databases">
        <authorList>
            <person name="Fulton L."/>
            <person name="Clifton S."/>
            <person name="Fulton B."/>
            <person name="Xu J."/>
            <person name="Minx P."/>
            <person name="Pepin K.H."/>
            <person name="Johnson M."/>
            <person name="Thiruvilangam P."/>
            <person name="Bhonagiri V."/>
            <person name="Nash W.E."/>
            <person name="Mardis E.R."/>
            <person name="Wilson R.K."/>
        </authorList>
    </citation>
    <scope>NUCLEOTIDE SEQUENCE [LARGE SCALE GENOMIC DNA]</scope>
    <source>
        <strain evidence="1">ATCC 8492</strain>
    </source>
</reference>
<accession>A0ABC9N625</accession>
<evidence type="ECO:0000313" key="1">
    <source>
        <dbReference type="EMBL" id="EDO52146.1"/>
    </source>
</evidence>
<gene>
    <name evidence="1" type="ORF">BACUNI_04701</name>
</gene>
<protein>
    <submittedName>
        <fullName evidence="1">Uncharacterized protein</fullName>
    </submittedName>
</protein>
<dbReference type="Proteomes" id="UP000004110">
    <property type="component" value="Unassembled WGS sequence"/>
</dbReference>
<name>A0ABC9N625_BACUC</name>
<dbReference type="EMBL" id="AAYH02000049">
    <property type="protein sequence ID" value="EDO52146.1"/>
    <property type="molecule type" value="Genomic_DNA"/>
</dbReference>
<comment type="caution">
    <text evidence="1">The sequence shown here is derived from an EMBL/GenBank/DDBJ whole genome shotgun (WGS) entry which is preliminary data.</text>
</comment>
<evidence type="ECO:0000313" key="2">
    <source>
        <dbReference type="Proteomes" id="UP000004110"/>
    </source>
</evidence>
<dbReference type="AlphaFoldDB" id="A0ABC9N625"/>